<gene>
    <name evidence="1" type="ORF">NKR23_g7389</name>
</gene>
<accession>A0AA38VMT0</accession>
<evidence type="ECO:0000313" key="1">
    <source>
        <dbReference type="EMBL" id="KAJ9142078.1"/>
    </source>
</evidence>
<protein>
    <submittedName>
        <fullName evidence="1">Uncharacterized protein</fullName>
    </submittedName>
</protein>
<reference evidence="1" key="1">
    <citation type="submission" date="2022-07" db="EMBL/GenBank/DDBJ databases">
        <title>Fungi with potential for degradation of polypropylene.</title>
        <authorList>
            <person name="Gostincar C."/>
        </authorList>
    </citation>
    <scope>NUCLEOTIDE SEQUENCE</scope>
    <source>
        <strain evidence="1">EXF-13308</strain>
    </source>
</reference>
<dbReference type="AlphaFoldDB" id="A0AA38VMT0"/>
<proteinExistence type="predicted"/>
<comment type="caution">
    <text evidence="1">The sequence shown here is derived from an EMBL/GenBank/DDBJ whole genome shotgun (WGS) entry which is preliminary data.</text>
</comment>
<evidence type="ECO:0000313" key="2">
    <source>
        <dbReference type="Proteomes" id="UP001174694"/>
    </source>
</evidence>
<dbReference type="Proteomes" id="UP001174694">
    <property type="component" value="Unassembled WGS sequence"/>
</dbReference>
<sequence length="141" mass="16236">MPPNTSKLIDLSSDSDMERPQAFDAAPIAIEKMKQIKARRDKSRKANSADFHKRLNDLRGRVKKCLDDRKRKILSAQKQQVRRLLAAVETRDDLQKALALKLRQIQEQGLDLRTRLVAIYDGRRELAEMVSVEKLLARKST</sequence>
<organism evidence="1 2">
    <name type="scientific">Pleurostoma richardsiae</name>
    <dbReference type="NCBI Taxonomy" id="41990"/>
    <lineage>
        <taxon>Eukaryota</taxon>
        <taxon>Fungi</taxon>
        <taxon>Dikarya</taxon>
        <taxon>Ascomycota</taxon>
        <taxon>Pezizomycotina</taxon>
        <taxon>Sordariomycetes</taxon>
        <taxon>Sordariomycetidae</taxon>
        <taxon>Calosphaeriales</taxon>
        <taxon>Pleurostomataceae</taxon>
        <taxon>Pleurostoma</taxon>
    </lineage>
</organism>
<name>A0AA38VMT0_9PEZI</name>
<dbReference type="EMBL" id="JANBVO010000023">
    <property type="protein sequence ID" value="KAJ9142078.1"/>
    <property type="molecule type" value="Genomic_DNA"/>
</dbReference>
<keyword evidence="2" id="KW-1185">Reference proteome</keyword>